<dbReference type="GO" id="GO:0016020">
    <property type="term" value="C:membrane"/>
    <property type="evidence" value="ECO:0007669"/>
    <property type="project" value="UniProtKB-SubCell"/>
</dbReference>
<comment type="caution">
    <text evidence="4">The sequence shown here is derived from an EMBL/GenBank/DDBJ whole genome shotgun (WGS) entry which is preliminary data.</text>
</comment>
<evidence type="ECO:0000256" key="1">
    <source>
        <dbReference type="RuleBase" id="RU003945"/>
    </source>
</evidence>
<feature type="domain" description="Membrane insertase YidC/Oxa/ALB C-terminal" evidence="3">
    <location>
        <begin position="32"/>
        <end position="220"/>
    </location>
</feature>
<dbReference type="InterPro" id="IPR028055">
    <property type="entry name" value="YidC/Oxa/ALB_C"/>
</dbReference>
<dbReference type="Proteomes" id="UP000176634">
    <property type="component" value="Unassembled WGS sequence"/>
</dbReference>
<proteinExistence type="inferred from homology"/>
<protein>
    <recommendedName>
        <fullName evidence="3">Membrane insertase YidC/Oxa/ALB C-terminal domain-containing protein</fullName>
    </recommendedName>
</protein>
<dbReference type="AlphaFoldDB" id="A0A1F6PB54"/>
<keyword evidence="1 2" id="KW-0812">Transmembrane</keyword>
<keyword evidence="2" id="KW-1133">Transmembrane helix</keyword>
<feature type="transmembrane region" description="Helical" evidence="2">
    <location>
        <begin position="156"/>
        <end position="173"/>
    </location>
</feature>
<feature type="transmembrane region" description="Helical" evidence="2">
    <location>
        <begin position="97"/>
        <end position="118"/>
    </location>
</feature>
<comment type="subcellular location">
    <subcellularLocation>
        <location evidence="1">Membrane</location>
        <topology evidence="1">Multi-pass membrane protein</topology>
    </subcellularLocation>
</comment>
<feature type="transmembrane region" description="Helical" evidence="2">
    <location>
        <begin position="208"/>
        <end position="228"/>
    </location>
</feature>
<reference evidence="4 5" key="1">
    <citation type="journal article" date="2016" name="Nat. Commun.">
        <title>Thousands of microbial genomes shed light on interconnected biogeochemical processes in an aquifer system.</title>
        <authorList>
            <person name="Anantharaman K."/>
            <person name="Brown C.T."/>
            <person name="Hug L.A."/>
            <person name="Sharon I."/>
            <person name="Castelle C.J."/>
            <person name="Probst A.J."/>
            <person name="Thomas B.C."/>
            <person name="Singh A."/>
            <person name="Wilkins M.J."/>
            <person name="Karaoz U."/>
            <person name="Brodie E.L."/>
            <person name="Williams K.H."/>
            <person name="Hubbard S.S."/>
            <person name="Banfield J.F."/>
        </authorList>
    </citation>
    <scope>NUCLEOTIDE SEQUENCE [LARGE SCALE GENOMIC DNA]</scope>
</reference>
<evidence type="ECO:0000313" key="5">
    <source>
        <dbReference type="Proteomes" id="UP000176634"/>
    </source>
</evidence>
<evidence type="ECO:0000256" key="2">
    <source>
        <dbReference type="SAM" id="Phobius"/>
    </source>
</evidence>
<dbReference type="Pfam" id="PF02096">
    <property type="entry name" value="60KD_IMP"/>
    <property type="match status" value="1"/>
</dbReference>
<sequence length="243" mass="28508">MHMLDHFWLTYLYQPLFNALIWIYLNIAERNMGWAVVWLTIFLRILLMPFTLISERDNIKQKEVEAQAVEAAKAFKNDSVAQKEEVRRVMQKNHVSPWAKVFSLAFQVLVFLLLYQVFIRGITGERIVKILYPFIDFPGKINLDFYGTNIGNTHDVFWAGLVAIYLFFSIYLKETFSKQRDQSRVTFLFLFPLFTFAILWFLPMVKALFILTTMIFSDIISLIRRVLFPEKKAAVPAKASAKK</sequence>
<dbReference type="EMBL" id="MFRA01000001">
    <property type="protein sequence ID" value="OGH93184.1"/>
    <property type="molecule type" value="Genomic_DNA"/>
</dbReference>
<gene>
    <name evidence="4" type="ORF">A2563_01095</name>
</gene>
<comment type="similarity">
    <text evidence="1">Belongs to the OXA1/ALB3/YidC family.</text>
</comment>
<accession>A0A1F6PB54</accession>
<evidence type="ECO:0000313" key="4">
    <source>
        <dbReference type="EMBL" id="OGH93184.1"/>
    </source>
</evidence>
<dbReference type="STRING" id="1798705.A2563_01095"/>
<organism evidence="4 5">
    <name type="scientific">Candidatus Magasanikbacteria bacterium RIFOXYD1_FULL_40_23</name>
    <dbReference type="NCBI Taxonomy" id="1798705"/>
    <lineage>
        <taxon>Bacteria</taxon>
        <taxon>Candidatus Magasanikiibacteriota</taxon>
    </lineage>
</organism>
<evidence type="ECO:0000259" key="3">
    <source>
        <dbReference type="Pfam" id="PF02096"/>
    </source>
</evidence>
<feature type="transmembrane region" description="Helical" evidence="2">
    <location>
        <begin position="7"/>
        <end position="25"/>
    </location>
</feature>
<feature type="transmembrane region" description="Helical" evidence="2">
    <location>
        <begin position="185"/>
        <end position="202"/>
    </location>
</feature>
<name>A0A1F6PB54_9BACT</name>
<keyword evidence="2" id="KW-0472">Membrane</keyword>
<feature type="transmembrane region" description="Helical" evidence="2">
    <location>
        <begin position="31"/>
        <end position="53"/>
    </location>
</feature>